<feature type="transmembrane region" description="Helical" evidence="2">
    <location>
        <begin position="294"/>
        <end position="316"/>
    </location>
</feature>
<keyword evidence="5" id="KW-1185">Reference proteome</keyword>
<keyword evidence="2" id="KW-0472">Membrane</keyword>
<evidence type="ECO:0000256" key="1">
    <source>
        <dbReference type="SAM" id="MobiDB-lite"/>
    </source>
</evidence>
<accession>A0A2V3IQ92</accession>
<organism evidence="4 5">
    <name type="scientific">Gracilariopsis chorda</name>
    <dbReference type="NCBI Taxonomy" id="448386"/>
    <lineage>
        <taxon>Eukaryota</taxon>
        <taxon>Rhodophyta</taxon>
        <taxon>Florideophyceae</taxon>
        <taxon>Rhodymeniophycidae</taxon>
        <taxon>Gracilariales</taxon>
        <taxon>Gracilariaceae</taxon>
        <taxon>Gracilariopsis</taxon>
    </lineage>
</organism>
<evidence type="ECO:0000313" key="5">
    <source>
        <dbReference type="Proteomes" id="UP000247409"/>
    </source>
</evidence>
<keyword evidence="2" id="KW-1133">Transmembrane helix</keyword>
<dbReference type="Proteomes" id="UP000247409">
    <property type="component" value="Unassembled WGS sequence"/>
</dbReference>
<proteinExistence type="predicted"/>
<sequence>MHHHPFQSTLPFLALSLLLITLAHCKPASGNFDCTQHNPRASQNNGKGCLRNLNINRHLYEQCRSKDSNVTCYIFLQEPPFINLDRVQLWNSSDAATQLQKPFECGDFEDQFLHVGGIGGIAFETHKLTSSRNDLCMWGGHSDDCGFNQLVDYTHLMADEGYRFAVTGLLLELPSRQCFHHPSAALTDSAVIIVGQKDASNGVVQGPFEQLIRPFDWGAWGIFGGVLILFIIVCFTIAVRFHWFRGRSLITAFFIFAGERDEAMAHEANVNHHNNDDAMAFATKYGLAMTLFRMALLALIAIFALFYEVAVVNFLFQQQNQSLSKPVKRLPLADLKHFSVLRGSALENVWNATVLAGRKDNWGNDLPWQRCPTATECVDWTKEGKTTYMVTFEIVGKHLLAQKTECSELTVFKTKDVLYHFNGGWLYNKAVSEERRMQVDRELVGLRIDGQSRKLVDSYLDEYTCEENIVLTIGPTIILIPCLIFVLPPLACSVLVLVLWKKRRRRESGAVGHGVLPSSAHDSNKRFEEDSSTDNSSSDLSCVAIGSLNKRFYGDDTIDSSSADLTGVAIDRRC</sequence>
<comment type="caution">
    <text evidence="4">The sequence shown here is derived from an EMBL/GenBank/DDBJ whole genome shotgun (WGS) entry which is preliminary data.</text>
</comment>
<reference evidence="4 5" key="1">
    <citation type="journal article" date="2018" name="Mol. Biol. Evol.">
        <title>Analysis of the draft genome of the red seaweed Gracilariopsis chorda provides insights into genome size evolution in Rhodophyta.</title>
        <authorList>
            <person name="Lee J."/>
            <person name="Yang E.C."/>
            <person name="Graf L."/>
            <person name="Yang J.H."/>
            <person name="Qiu H."/>
            <person name="Zel Zion U."/>
            <person name="Chan C.X."/>
            <person name="Stephens T.G."/>
            <person name="Weber A.P.M."/>
            <person name="Boo G.H."/>
            <person name="Boo S.M."/>
            <person name="Kim K.M."/>
            <person name="Shin Y."/>
            <person name="Jung M."/>
            <person name="Lee S.J."/>
            <person name="Yim H.S."/>
            <person name="Lee J.H."/>
            <person name="Bhattacharya D."/>
            <person name="Yoon H.S."/>
        </authorList>
    </citation>
    <scope>NUCLEOTIDE SEQUENCE [LARGE SCALE GENOMIC DNA]</scope>
    <source>
        <strain evidence="4 5">SKKU-2015</strain>
        <tissue evidence="4">Whole body</tissue>
    </source>
</reference>
<dbReference type="OrthoDB" id="10436733at2759"/>
<feature type="signal peptide" evidence="3">
    <location>
        <begin position="1"/>
        <end position="25"/>
    </location>
</feature>
<feature type="region of interest" description="Disordered" evidence="1">
    <location>
        <begin position="511"/>
        <end position="539"/>
    </location>
</feature>
<feature type="chain" id="PRO_5015885108" evidence="3">
    <location>
        <begin position="26"/>
        <end position="574"/>
    </location>
</feature>
<protein>
    <submittedName>
        <fullName evidence="4">Uncharacterized protein</fullName>
    </submittedName>
</protein>
<dbReference type="EMBL" id="NBIV01000097">
    <property type="protein sequence ID" value="PXF44248.1"/>
    <property type="molecule type" value="Genomic_DNA"/>
</dbReference>
<gene>
    <name evidence="4" type="ORF">BWQ96_06029</name>
</gene>
<keyword evidence="3" id="KW-0732">Signal</keyword>
<feature type="transmembrane region" description="Helical" evidence="2">
    <location>
        <begin position="217"/>
        <end position="239"/>
    </location>
</feature>
<feature type="transmembrane region" description="Helical" evidence="2">
    <location>
        <begin position="478"/>
        <end position="500"/>
    </location>
</feature>
<evidence type="ECO:0000256" key="2">
    <source>
        <dbReference type="SAM" id="Phobius"/>
    </source>
</evidence>
<dbReference type="AlphaFoldDB" id="A0A2V3IQ92"/>
<name>A0A2V3IQ92_9FLOR</name>
<keyword evidence="2" id="KW-0812">Transmembrane</keyword>
<evidence type="ECO:0000313" key="4">
    <source>
        <dbReference type="EMBL" id="PXF44248.1"/>
    </source>
</evidence>
<evidence type="ECO:0000256" key="3">
    <source>
        <dbReference type="SAM" id="SignalP"/>
    </source>
</evidence>